<feature type="compositionally biased region" description="Low complexity" evidence="1">
    <location>
        <begin position="1252"/>
        <end position="1261"/>
    </location>
</feature>
<name>A0A835YD53_9CHLO</name>
<keyword evidence="3" id="KW-1185">Reference proteome</keyword>
<proteinExistence type="predicted"/>
<dbReference type="PANTHER" id="PTHR37471:SF1">
    <property type="entry name" value="AB HYDROLASE-1 DOMAIN-CONTAINING PROTEIN"/>
    <property type="match status" value="1"/>
</dbReference>
<reference evidence="2" key="1">
    <citation type="journal article" date="2020" name="bioRxiv">
        <title>Comparative genomics of Chlamydomonas.</title>
        <authorList>
            <person name="Craig R.J."/>
            <person name="Hasan A.R."/>
            <person name="Ness R.W."/>
            <person name="Keightley P.D."/>
        </authorList>
    </citation>
    <scope>NUCLEOTIDE SEQUENCE</scope>
    <source>
        <strain evidence="2">CCAP 11/70</strain>
    </source>
</reference>
<feature type="compositionally biased region" description="Low complexity" evidence="1">
    <location>
        <begin position="1150"/>
        <end position="1165"/>
    </location>
</feature>
<evidence type="ECO:0008006" key="4">
    <source>
        <dbReference type="Google" id="ProtNLM"/>
    </source>
</evidence>
<feature type="compositionally biased region" description="Basic and acidic residues" evidence="1">
    <location>
        <begin position="85"/>
        <end position="94"/>
    </location>
</feature>
<gene>
    <name evidence="2" type="ORF">HYH03_006604</name>
</gene>
<feature type="region of interest" description="Disordered" evidence="1">
    <location>
        <begin position="638"/>
        <end position="671"/>
    </location>
</feature>
<dbReference type="EMBL" id="JAEHOE010000025">
    <property type="protein sequence ID" value="KAG2495334.1"/>
    <property type="molecule type" value="Genomic_DNA"/>
</dbReference>
<feature type="region of interest" description="Disordered" evidence="1">
    <location>
        <begin position="342"/>
        <end position="365"/>
    </location>
</feature>
<feature type="region of interest" description="Disordered" evidence="1">
    <location>
        <begin position="85"/>
        <end position="205"/>
    </location>
</feature>
<dbReference type="SUPFAM" id="SSF53474">
    <property type="entry name" value="alpha/beta-Hydrolases"/>
    <property type="match status" value="1"/>
</dbReference>
<feature type="compositionally biased region" description="Low complexity" evidence="1">
    <location>
        <begin position="1065"/>
        <end position="1094"/>
    </location>
</feature>
<dbReference type="PANTHER" id="PTHR37471">
    <property type="entry name" value="UNNAMED PRODUCT"/>
    <property type="match status" value="1"/>
</dbReference>
<feature type="compositionally biased region" description="Low complexity" evidence="1">
    <location>
        <begin position="96"/>
        <end position="111"/>
    </location>
</feature>
<feature type="compositionally biased region" description="Low complexity" evidence="1">
    <location>
        <begin position="343"/>
        <end position="365"/>
    </location>
</feature>
<feature type="compositionally biased region" description="Low complexity" evidence="1">
    <location>
        <begin position="1189"/>
        <end position="1201"/>
    </location>
</feature>
<feature type="compositionally biased region" description="Low complexity" evidence="1">
    <location>
        <begin position="647"/>
        <end position="662"/>
    </location>
</feature>
<organism evidence="2 3">
    <name type="scientific">Edaphochlamys debaryana</name>
    <dbReference type="NCBI Taxonomy" id="47281"/>
    <lineage>
        <taxon>Eukaryota</taxon>
        <taxon>Viridiplantae</taxon>
        <taxon>Chlorophyta</taxon>
        <taxon>core chlorophytes</taxon>
        <taxon>Chlorophyceae</taxon>
        <taxon>CS clade</taxon>
        <taxon>Chlamydomonadales</taxon>
        <taxon>Chlamydomonadales incertae sedis</taxon>
        <taxon>Edaphochlamys</taxon>
    </lineage>
</organism>
<sequence length="1358" mass="136603">MEPLREPSKLASIAGLPRLDGTSWVSILVVAVALAVLPPRAALALLGSEVLFAASAALRLRRHAIFPSLRASPRGDSQAELRTFERTRPTHQRLDSVPSAVSSGSVAAPGSEGVEAFAASSAPPQRPEVAQLTQPTPHASSLPGPQTLAELFPTGPVGAPGAADSAAQATSAPGPGLDGLAPDPDGGATAAAAVGSSPRGASGGRWMRPHVAAARQPRATLQDSLQMLGLSRDYLDMDRAARAELLARKLLDPQEGHVSLLRGGHLLAQWFSGLEGHQLRPDLVARLLAYLTTPPPPPPRAGRQAAPTPVSLPLPLPLQLPLPLPLPLLPPLTDALQLEAAQPANHAGPGAEAAPEAQAAAQGPSGSGLAAAAELEALALRLVATLELPCVPPHAAGASDTGGEGGAAVASLAGSFVESGGGAGAATAAWLRQLQVAEEEAQAAAEAQVGAAMAEAAEAAVEMAMAAAEIQDLEASAAATCSGADAGGAEGSAPSPGTVHVVPQTITAATGAQSRLLPPQLRPLAWLGRRLHAVRAAQRSAATAPTASASAPPPPPSTTATPISSLSQQPRGRPAAAHEPRLFAAAADPLSASYRPLAFYLLTEAIAGASHVALTAMGFTPAPTPAGAATVYVWTPPSQRRPPVPPRRWGSAARAPAAPVQAEGMGAAGATRQDAVGSIDAAAAGDAPETKGEEAGECVPEAGEGQVEGAVQEPLLFLHGIGLGLAPYLRLLGRTVAAAGGGRAVYAVQYKHVSMRLCAHIPAPHEVAADVAAFLAQRGVRSVSVLAHSYGTLVAAGMIKVAAASPQAPQVARLTLVDPVCFAMFLPHLVRNALYLQPVDPRPMGPPGAQAGPALQHTAEAQAQAAQAAEAAAAAEREAVAAVAASAEASLRPATEGAPAAGLGSVDDAGRPPGPAAVLRRAFFRYLLRGLVTAEFHCSVALRHRMDWPRVNLWPSELPPLCCVVLSGRDNLVPAEDVRAILANRAALLPPDAPRPRVLFHPHHGHGGFLGDTAAQAQVLAAALGLTPEQVEERLAAAAKAKADEAGAAARPARRWGRGGSTGGAAKAQQPTAADAAVPATQQRQQQQPRAPLRLPPALHLLRWLRARGSRAAIPITDHSAAGRAADSATARAAASGLASEQDDADAQRSDGAWAAAPSSADAMAKGSGCDAERGPCGPGPTSGGRGNGSQATQTPASAPRAAPPATPAYPSRGYQSAGTSPLLPARTGGVRRRLLLDNTGGLSALDASVHSPAPGQAPSSSAPPGPVSPAGRPLTAVTVASRPLLGRGRGRAAAPASPAWGAALVARGVAAQAGCVQAVSRAAGSPPAKSPRKAVVVAAAGAGARRSWGMRLRGLGL</sequence>
<feature type="compositionally biased region" description="Low complexity" evidence="1">
    <location>
        <begin position="558"/>
        <end position="567"/>
    </location>
</feature>
<feature type="region of interest" description="Disordered" evidence="1">
    <location>
        <begin position="537"/>
        <end position="577"/>
    </location>
</feature>
<dbReference type="OrthoDB" id="2017000at2759"/>
<feature type="compositionally biased region" description="Low complexity" evidence="1">
    <location>
        <begin position="155"/>
        <end position="193"/>
    </location>
</feature>
<feature type="region of interest" description="Disordered" evidence="1">
    <location>
        <begin position="1043"/>
        <end position="1094"/>
    </location>
</feature>
<protein>
    <recommendedName>
        <fullName evidence="4">AB hydrolase-1 domain-containing protein</fullName>
    </recommendedName>
</protein>
<feature type="region of interest" description="Disordered" evidence="1">
    <location>
        <begin position="1134"/>
        <end position="1227"/>
    </location>
</feature>
<accession>A0A835YD53</accession>
<dbReference type="InterPro" id="IPR029058">
    <property type="entry name" value="AB_hydrolase_fold"/>
</dbReference>
<evidence type="ECO:0000313" key="3">
    <source>
        <dbReference type="Proteomes" id="UP000612055"/>
    </source>
</evidence>
<evidence type="ECO:0000256" key="1">
    <source>
        <dbReference type="SAM" id="MobiDB-lite"/>
    </source>
</evidence>
<comment type="caution">
    <text evidence="2">The sequence shown here is derived from an EMBL/GenBank/DDBJ whole genome shotgun (WGS) entry which is preliminary data.</text>
</comment>
<feature type="region of interest" description="Disordered" evidence="1">
    <location>
        <begin position="1246"/>
        <end position="1274"/>
    </location>
</feature>
<dbReference type="Proteomes" id="UP000612055">
    <property type="component" value="Unassembled WGS sequence"/>
</dbReference>
<feature type="compositionally biased region" description="Low complexity" evidence="1">
    <location>
        <begin position="540"/>
        <end position="550"/>
    </location>
</feature>
<dbReference type="Gene3D" id="3.40.50.1820">
    <property type="entry name" value="alpha/beta hydrolase"/>
    <property type="match status" value="1"/>
</dbReference>
<evidence type="ECO:0000313" key="2">
    <source>
        <dbReference type="EMBL" id="KAG2495334.1"/>
    </source>
</evidence>